<comment type="caution">
    <text evidence="4">The sequence shown here is derived from an EMBL/GenBank/DDBJ whole genome shotgun (WGS) entry which is preliminary data.</text>
</comment>
<dbReference type="Pfam" id="PF08223">
    <property type="entry name" value="PaaX_C"/>
    <property type="match status" value="1"/>
</dbReference>
<dbReference type="PANTHER" id="PTHR30319:SF1">
    <property type="entry name" value="TRANSCRIPTIONAL REPRESSOR PAAX"/>
    <property type="match status" value="1"/>
</dbReference>
<dbReference type="InterPro" id="IPR048846">
    <property type="entry name" value="PaaX-like_central"/>
</dbReference>
<keyword evidence="5" id="KW-1185">Reference proteome</keyword>
<dbReference type="Gene3D" id="3.30.70.2650">
    <property type="match status" value="1"/>
</dbReference>
<feature type="domain" description="Transcriptional repressor PaaX-like central Cas2-like" evidence="3">
    <location>
        <begin position="99"/>
        <end position="147"/>
    </location>
</feature>
<evidence type="ECO:0000313" key="5">
    <source>
        <dbReference type="Proteomes" id="UP001500842"/>
    </source>
</evidence>
<evidence type="ECO:0000313" key="4">
    <source>
        <dbReference type="EMBL" id="GAA1534695.1"/>
    </source>
</evidence>
<evidence type="ECO:0000259" key="2">
    <source>
        <dbReference type="Pfam" id="PF08223"/>
    </source>
</evidence>
<proteinExistence type="predicted"/>
<feature type="domain" description="Transcriptional repressor PaaX-like N-terminal" evidence="1">
    <location>
        <begin position="21"/>
        <end position="82"/>
    </location>
</feature>
<dbReference type="Pfam" id="PF07848">
    <property type="entry name" value="PaaX"/>
    <property type="match status" value="1"/>
</dbReference>
<dbReference type="Gene3D" id="1.10.10.10">
    <property type="entry name" value="Winged helix-like DNA-binding domain superfamily/Winged helix DNA-binding domain"/>
    <property type="match status" value="1"/>
</dbReference>
<protein>
    <submittedName>
        <fullName evidence="4">PaaX family transcriptional regulator C-terminal domain-containing protein</fullName>
    </submittedName>
</protein>
<sequence length="256" mass="27337">MSSVCNIIVAMAAPTLKPVTTRSALLTLLLGAEVARLSTRELVAGASIVGFAEPTVRVALSRMAAAGDVVRDADGGYRLSDRLVARQRRQEEAAHPSLRDWDGTWELVAVTTAGRTASERADLRATLSELRLAELREGLWTRPANLDLTWPGVVAEVCERFTGAAPAADPAGLAARLWDLDAWAAAARRLLDATATDDPVLRFTACATSGRHLLADPVLPAALLPADWPGDALRASHVAYKQWVVDMRRSLTDAAG</sequence>
<organism evidence="4 5">
    <name type="scientific">Nocardioides humi</name>
    <dbReference type="NCBI Taxonomy" id="449461"/>
    <lineage>
        <taxon>Bacteria</taxon>
        <taxon>Bacillati</taxon>
        <taxon>Actinomycetota</taxon>
        <taxon>Actinomycetes</taxon>
        <taxon>Propionibacteriales</taxon>
        <taxon>Nocardioidaceae</taxon>
        <taxon>Nocardioides</taxon>
    </lineage>
</organism>
<dbReference type="PANTHER" id="PTHR30319">
    <property type="entry name" value="PHENYLACETIC ACID REGULATOR-RELATED TRANSCRIPTIONAL REPRESSOR"/>
    <property type="match status" value="1"/>
</dbReference>
<dbReference type="InterPro" id="IPR013225">
    <property type="entry name" value="PaaX_C"/>
</dbReference>
<evidence type="ECO:0000259" key="1">
    <source>
        <dbReference type="Pfam" id="PF07848"/>
    </source>
</evidence>
<dbReference type="Gene3D" id="1.20.58.1460">
    <property type="match status" value="1"/>
</dbReference>
<dbReference type="Pfam" id="PF20803">
    <property type="entry name" value="PaaX_M"/>
    <property type="match status" value="1"/>
</dbReference>
<dbReference type="EMBL" id="BAAAOR010000030">
    <property type="protein sequence ID" value="GAA1534695.1"/>
    <property type="molecule type" value="Genomic_DNA"/>
</dbReference>
<evidence type="ECO:0000259" key="3">
    <source>
        <dbReference type="Pfam" id="PF20803"/>
    </source>
</evidence>
<feature type="domain" description="Transcriptional repressor PaaX-like C-terminal" evidence="2">
    <location>
        <begin position="210"/>
        <end position="237"/>
    </location>
</feature>
<name>A0ABN2B631_9ACTN</name>
<reference evidence="4 5" key="1">
    <citation type="journal article" date="2019" name="Int. J. Syst. Evol. Microbiol.">
        <title>The Global Catalogue of Microorganisms (GCM) 10K type strain sequencing project: providing services to taxonomists for standard genome sequencing and annotation.</title>
        <authorList>
            <consortium name="The Broad Institute Genomics Platform"/>
            <consortium name="The Broad Institute Genome Sequencing Center for Infectious Disease"/>
            <person name="Wu L."/>
            <person name="Ma J."/>
        </authorList>
    </citation>
    <scope>NUCLEOTIDE SEQUENCE [LARGE SCALE GENOMIC DNA]</scope>
    <source>
        <strain evidence="4 5">JCM 14942</strain>
    </source>
</reference>
<dbReference type="Proteomes" id="UP001500842">
    <property type="component" value="Unassembled WGS sequence"/>
</dbReference>
<dbReference type="InterPro" id="IPR012906">
    <property type="entry name" value="PaaX-like_N"/>
</dbReference>
<gene>
    <name evidence="4" type="ORF">GCM10009788_41910</name>
</gene>
<accession>A0ABN2B631</accession>
<dbReference type="InterPro" id="IPR036388">
    <property type="entry name" value="WH-like_DNA-bd_sf"/>
</dbReference>